<proteinExistence type="predicted"/>
<accession>K9GQ73</accession>
<keyword evidence="5" id="KW-1185">Reference proteome</keyword>
<dbReference type="RefSeq" id="WP_009542498.1">
    <property type="nucleotide sequence ID" value="NZ_ANHY01000022.1"/>
</dbReference>
<name>K9GQ73_9PROT</name>
<feature type="chain" id="PRO_5003929552" evidence="2">
    <location>
        <begin position="23"/>
        <end position="367"/>
    </location>
</feature>
<keyword evidence="2" id="KW-0732">Signal</keyword>
<dbReference type="InterPro" id="IPR022742">
    <property type="entry name" value="Hydrolase_4"/>
</dbReference>
<dbReference type="Gene3D" id="3.40.50.1820">
    <property type="entry name" value="alpha/beta hydrolase"/>
    <property type="match status" value="1"/>
</dbReference>
<dbReference type="Proteomes" id="UP000009881">
    <property type="component" value="Unassembled WGS sequence"/>
</dbReference>
<dbReference type="eggNOG" id="COG2267">
    <property type="taxonomic scope" value="Bacteria"/>
</dbReference>
<dbReference type="SUPFAM" id="SSF53474">
    <property type="entry name" value="alpha/beta-Hydrolases"/>
    <property type="match status" value="1"/>
</dbReference>
<feature type="region of interest" description="Disordered" evidence="1">
    <location>
        <begin position="337"/>
        <end position="367"/>
    </location>
</feature>
<sequence length="367" mass="38913">MRGRSFLAAGLVAGVLALTGCAPRTVPPGPLADAPQSPALAQETFRTADGYALPVRSWLPEAGAPEAVVLAVHGFNDYSHGFDLPGRALAEAGVAVWSFDQRGFGRAPHFGLWSGEEAMIGDISGMARALKARYPDTPLYLLGVSMGGAAVIATATSDDPPPHDGVILSAPAVWARDTMPFYQRAGLFIASHTVPWLKLSGEGLGYQASDNLEILRAAGRDPLFIKETRIDSTKGLVDLMDRAMETVDDVPGPVLYLYGEKDEIVPPHATDRALATLPDRGGRVRVVLYDDGWHMLLRDLQRETVYADILAWIEDRQGPLPSGEEVGPEVTVAQEIADNGDGAEGGAADRPGTVRAAGPSDASEPSE</sequence>
<dbReference type="PROSITE" id="PS51257">
    <property type="entry name" value="PROKAR_LIPOPROTEIN"/>
    <property type="match status" value="1"/>
</dbReference>
<gene>
    <name evidence="4" type="ORF">C882_2103</name>
</gene>
<dbReference type="PANTHER" id="PTHR11614">
    <property type="entry name" value="PHOSPHOLIPASE-RELATED"/>
    <property type="match status" value="1"/>
</dbReference>
<evidence type="ECO:0000256" key="2">
    <source>
        <dbReference type="SAM" id="SignalP"/>
    </source>
</evidence>
<evidence type="ECO:0000259" key="3">
    <source>
        <dbReference type="Pfam" id="PF12146"/>
    </source>
</evidence>
<dbReference type="PATRIC" id="fig|1238182.3.peg.4057"/>
<reference evidence="4 5" key="1">
    <citation type="journal article" date="2013" name="Genome Announc.">
        <title>Draft Genome Sequence of an Alphaproteobacterium, Caenispirillum salinarum AK4(T), Isolated from a Solar Saltern.</title>
        <authorList>
            <person name="Khatri I."/>
            <person name="Singh A."/>
            <person name="Korpole S."/>
            <person name="Pinnaka A.K."/>
            <person name="Subramanian S."/>
        </authorList>
    </citation>
    <scope>NUCLEOTIDE SEQUENCE [LARGE SCALE GENOMIC DNA]</scope>
    <source>
        <strain evidence="4 5">AK4</strain>
    </source>
</reference>
<dbReference type="EMBL" id="ANHY01000022">
    <property type="protein sequence ID" value="EKV26879.1"/>
    <property type="molecule type" value="Genomic_DNA"/>
</dbReference>
<dbReference type="PRINTS" id="PR00111">
    <property type="entry name" value="ABHYDROLASE"/>
</dbReference>
<evidence type="ECO:0000313" key="5">
    <source>
        <dbReference type="Proteomes" id="UP000009881"/>
    </source>
</evidence>
<evidence type="ECO:0000313" key="4">
    <source>
        <dbReference type="EMBL" id="EKV26879.1"/>
    </source>
</evidence>
<dbReference type="OrthoDB" id="9806902at2"/>
<organism evidence="4 5">
    <name type="scientific">Caenispirillum salinarum AK4</name>
    <dbReference type="NCBI Taxonomy" id="1238182"/>
    <lineage>
        <taxon>Bacteria</taxon>
        <taxon>Pseudomonadati</taxon>
        <taxon>Pseudomonadota</taxon>
        <taxon>Alphaproteobacteria</taxon>
        <taxon>Rhodospirillales</taxon>
        <taxon>Novispirillaceae</taxon>
        <taxon>Caenispirillum</taxon>
    </lineage>
</organism>
<dbReference type="InterPro" id="IPR029058">
    <property type="entry name" value="AB_hydrolase_fold"/>
</dbReference>
<protein>
    <submittedName>
        <fullName evidence="4">Lysophospholipase</fullName>
    </submittedName>
</protein>
<dbReference type="InterPro" id="IPR000073">
    <property type="entry name" value="AB_hydrolase_1"/>
</dbReference>
<dbReference type="InterPro" id="IPR051044">
    <property type="entry name" value="MAG_DAG_Lipase"/>
</dbReference>
<dbReference type="AlphaFoldDB" id="K9GQ73"/>
<feature type="domain" description="Serine aminopeptidase S33" evidence="3">
    <location>
        <begin position="64"/>
        <end position="300"/>
    </location>
</feature>
<evidence type="ECO:0000256" key="1">
    <source>
        <dbReference type="SAM" id="MobiDB-lite"/>
    </source>
</evidence>
<comment type="caution">
    <text evidence="4">The sequence shown here is derived from an EMBL/GenBank/DDBJ whole genome shotgun (WGS) entry which is preliminary data.</text>
</comment>
<feature type="signal peptide" evidence="2">
    <location>
        <begin position="1"/>
        <end position="22"/>
    </location>
</feature>
<dbReference type="Pfam" id="PF12146">
    <property type="entry name" value="Hydrolase_4"/>
    <property type="match status" value="1"/>
</dbReference>
<dbReference type="STRING" id="1238182.C882_2103"/>